<dbReference type="Gene3D" id="1.10.530.10">
    <property type="match status" value="1"/>
</dbReference>
<dbReference type="Proteomes" id="UP000293652">
    <property type="component" value="Unassembled WGS sequence"/>
</dbReference>
<feature type="region of interest" description="Disordered" evidence="1">
    <location>
        <begin position="791"/>
        <end position="816"/>
    </location>
</feature>
<feature type="compositionally biased region" description="Pro residues" evidence="1">
    <location>
        <begin position="291"/>
        <end position="313"/>
    </location>
</feature>
<feature type="region of interest" description="Disordered" evidence="1">
    <location>
        <begin position="283"/>
        <end position="378"/>
    </location>
</feature>
<dbReference type="RefSeq" id="WP_130749712.1">
    <property type="nucleotide sequence ID" value="NZ_SIPC01000001.1"/>
</dbReference>
<dbReference type="EMBL" id="SIPC01000001">
    <property type="protein sequence ID" value="TAX71814.1"/>
    <property type="molecule type" value="Genomic_DNA"/>
</dbReference>
<feature type="compositionally biased region" description="Low complexity" evidence="1">
    <location>
        <begin position="361"/>
        <end position="374"/>
    </location>
</feature>
<organism evidence="2 3">
    <name type="scientific">Rhizobium leguminosarum</name>
    <dbReference type="NCBI Taxonomy" id="384"/>
    <lineage>
        <taxon>Bacteria</taxon>
        <taxon>Pseudomonadati</taxon>
        <taxon>Pseudomonadota</taxon>
        <taxon>Alphaproteobacteria</taxon>
        <taxon>Hyphomicrobiales</taxon>
        <taxon>Rhizobiaceae</taxon>
        <taxon>Rhizobium/Agrobacterium group</taxon>
        <taxon>Rhizobium</taxon>
    </lineage>
</organism>
<gene>
    <name evidence="2" type="ORF">ELI03_08715</name>
</gene>
<dbReference type="AlphaFoldDB" id="A0A4Q8Y6U8"/>
<evidence type="ECO:0000313" key="3">
    <source>
        <dbReference type="Proteomes" id="UP000293652"/>
    </source>
</evidence>
<proteinExistence type="predicted"/>
<dbReference type="InterPro" id="IPR023346">
    <property type="entry name" value="Lysozyme-like_dom_sf"/>
</dbReference>
<accession>A0A4Q8Y6U8</accession>
<sequence>MGFIFGGDTGQSQESVTDARKRLAAAMLQQGTNTGPIQSPWEGAARMAQALMGGLAIRKQGEAEQAGMAEGMAALTGQPYTPPEKPAGFLSSIFGGSKAANPGATGSSMPKVDASGNVAATPTNGPLPASFLAAVDHEEGAGNYDTLFGHAQKNGPFAGTAVSTMPIRDVIAFTDPSGPYAQSVKDQIGRVATPVGRYQVVGTTLRNAVGALGLDPNAPFDKNAQDAVGAYLARQRIASADSLPGQIAALRQEWHGFKNVPDEQLAQVVADLRSGNGAIPPVDVASANPPAGMPSAPPIQPPPVNPPAPPPTPGYVDPMIAPSAAPPMPQQTAAPGEVASLDPSIGIPMPGAAGQMRASDPAQAMPPQAGPQAALSPLPSSTVGPTPNVAGVPPVGMPSSQIPPEFQNSQQLMNADPNKGIMPALLGGSPASPEQVAQAQQSGQARLAQALNSASPQQSANPMANPRAQALVNVLSNPNVPAPMKAMAAQSLQTLMKPPEYGFQTLPDGTVLRSDPRTGTVQPIYQSTPKPTEVNGRLVGADGKVIADFSNGQWERMSDGTLYNKSTGEIRQAPGGAGGEKFYGSTVPYYDKDGNLRYRQLGDKGGGKDLDFGPGATAAPTTRTVDTGTELITVGPGGQEVKRTTKQNYEAAKDTAQGSTEGKAAGEAVSSLPADLMQADQTIKNIDELLTSKGLNSIVGSVDQFRPSWTMGADGRDALTRLKQLQGGAFLQAYGLLKGGGQITEVEGGKAQDAMARMDRSLDEPHFRAALKDFRDAVEQGVAKMKERAKVAAPSAPADPAVVPTDVPGVTIRRRQ</sequence>
<evidence type="ECO:0000256" key="1">
    <source>
        <dbReference type="SAM" id="MobiDB-lite"/>
    </source>
</evidence>
<feature type="compositionally biased region" description="Polar residues" evidence="1">
    <location>
        <begin position="435"/>
        <end position="462"/>
    </location>
</feature>
<reference evidence="2 3" key="1">
    <citation type="submission" date="2019-02" db="EMBL/GenBank/DDBJ databases">
        <title>The genomic architecture of introgression among sibling species of bacteria.</title>
        <authorList>
            <person name="Cavassim M.I.A."/>
            <person name="Moeskjaer S."/>
            <person name="Moslemi C."/>
            <person name="Fields B."/>
            <person name="Bachmann A."/>
            <person name="Vilhjalmsson B."/>
            <person name="Schierup M.H."/>
            <person name="Young J.P.W."/>
            <person name="Andersen S.U."/>
        </authorList>
    </citation>
    <scope>NUCLEOTIDE SEQUENCE [LARGE SCALE GENOMIC DNA]</scope>
    <source>
        <strain evidence="2 3">SM145A</strain>
    </source>
</reference>
<comment type="caution">
    <text evidence="2">The sequence shown here is derived from an EMBL/GenBank/DDBJ whole genome shotgun (WGS) entry which is preliminary data.</text>
</comment>
<evidence type="ECO:0000313" key="2">
    <source>
        <dbReference type="EMBL" id="TAX71814.1"/>
    </source>
</evidence>
<name>A0A4Q8Y6U8_RHILE</name>
<protein>
    <submittedName>
        <fullName evidence="2">Lytic murein transglycosylase</fullName>
    </submittedName>
</protein>
<feature type="region of interest" description="Disordered" evidence="1">
    <location>
        <begin position="427"/>
        <end position="464"/>
    </location>
</feature>
<dbReference type="SUPFAM" id="SSF53955">
    <property type="entry name" value="Lysozyme-like"/>
    <property type="match status" value="1"/>
</dbReference>